<dbReference type="Gene3D" id="2.170.270.10">
    <property type="entry name" value="SET domain"/>
    <property type="match status" value="1"/>
</dbReference>
<accession>A0AAV4R6V3</accession>
<proteinExistence type="predicted"/>
<dbReference type="GO" id="GO:0005634">
    <property type="term" value="C:nucleus"/>
    <property type="evidence" value="ECO:0007669"/>
    <property type="project" value="TreeGrafter"/>
</dbReference>
<evidence type="ECO:0000313" key="3">
    <source>
        <dbReference type="Proteomes" id="UP001054945"/>
    </source>
</evidence>
<reference evidence="2 3" key="1">
    <citation type="submission" date="2021-06" db="EMBL/GenBank/DDBJ databases">
        <title>Caerostris extrusa draft genome.</title>
        <authorList>
            <person name="Kono N."/>
            <person name="Arakawa K."/>
        </authorList>
    </citation>
    <scope>NUCLEOTIDE SEQUENCE [LARGE SCALE GENOMIC DNA]</scope>
</reference>
<dbReference type="Proteomes" id="UP001054945">
    <property type="component" value="Unassembled WGS sequence"/>
</dbReference>
<evidence type="ECO:0000259" key="1">
    <source>
        <dbReference type="Pfam" id="PF00856"/>
    </source>
</evidence>
<protein>
    <submittedName>
        <fullName evidence="2">Histone-lysine N-methyltransferase KMT5B</fullName>
    </submittedName>
</protein>
<name>A0AAV4R6V3_CAEEX</name>
<evidence type="ECO:0000313" key="2">
    <source>
        <dbReference type="EMBL" id="GIY17185.1"/>
    </source>
</evidence>
<organism evidence="2 3">
    <name type="scientific">Caerostris extrusa</name>
    <name type="common">Bark spider</name>
    <name type="synonym">Caerostris bankana</name>
    <dbReference type="NCBI Taxonomy" id="172846"/>
    <lineage>
        <taxon>Eukaryota</taxon>
        <taxon>Metazoa</taxon>
        <taxon>Ecdysozoa</taxon>
        <taxon>Arthropoda</taxon>
        <taxon>Chelicerata</taxon>
        <taxon>Arachnida</taxon>
        <taxon>Araneae</taxon>
        <taxon>Araneomorphae</taxon>
        <taxon>Entelegynae</taxon>
        <taxon>Araneoidea</taxon>
        <taxon>Araneidae</taxon>
        <taxon>Caerostris</taxon>
    </lineage>
</organism>
<dbReference type="GO" id="GO:0042799">
    <property type="term" value="F:histone H4K20 methyltransferase activity"/>
    <property type="evidence" value="ECO:0007669"/>
    <property type="project" value="TreeGrafter"/>
</dbReference>
<dbReference type="Pfam" id="PF00856">
    <property type="entry name" value="SET"/>
    <property type="match status" value="1"/>
</dbReference>
<comment type="caution">
    <text evidence="2">The sequence shown here is derived from an EMBL/GenBank/DDBJ whole genome shotgun (WGS) entry which is preliminary data.</text>
</comment>
<dbReference type="PANTHER" id="PTHR12977:SF4">
    <property type="entry name" value="HISTONE-LYSINE N-METHYLTRANSFERASE KMT5B"/>
    <property type="match status" value="1"/>
</dbReference>
<dbReference type="InterPro" id="IPR039977">
    <property type="entry name" value="Suv4-20/Set9"/>
</dbReference>
<keyword evidence="3" id="KW-1185">Reference proteome</keyword>
<dbReference type="AlphaFoldDB" id="A0AAV4R6V3"/>
<dbReference type="EMBL" id="BPLR01007478">
    <property type="protein sequence ID" value="GIY17185.1"/>
    <property type="molecule type" value="Genomic_DNA"/>
</dbReference>
<gene>
    <name evidence="2" type="primary">kmt5b</name>
    <name evidence="2" type="ORF">CEXT_795931</name>
</gene>
<dbReference type="SUPFAM" id="SSF82199">
    <property type="entry name" value="SET domain"/>
    <property type="match status" value="1"/>
</dbReference>
<dbReference type="PANTHER" id="PTHR12977">
    <property type="entry name" value="SUPPRESSOR OF VARIEGATION 4-20-RELATED"/>
    <property type="match status" value="1"/>
</dbReference>
<feature type="domain" description="SET" evidence="1">
    <location>
        <begin position="15"/>
        <end position="56"/>
    </location>
</feature>
<dbReference type="InterPro" id="IPR046341">
    <property type="entry name" value="SET_dom_sf"/>
</dbReference>
<dbReference type="InterPro" id="IPR001214">
    <property type="entry name" value="SET_dom"/>
</dbReference>
<sequence length="505" mass="57277">MYSCRKLCAQLWLGPAAFINHDCQANCELVSTGRDTACVEVLRDIEEGEEIKCFYGTNFFGDENLLCECETCERRHAGAFKTKGQNVNTGKKSESYFLRETNVRLNRQNRLKKICPSKKTMENIKLMEEPKTPTFERHAAKSSETFSNLNCVLKEPKVSSKTVKKPSQFIIHNPSKTKSFGNGRIWPESVAEFSKLNLKDKKRHPLKSTVSNNTPCVISFSKFKKNGKSFDCKVTRMRNLPHWSINSSHRIITRSRLRESIAAQRKALQKPQRLITNKKTKTSSERRNSCVENSMKKIKLSDKSHALDIIEMPDISLHSNPYPRSSLRKRCPKSSVIMSEPPVLTRMDTIHMPYSKSGQTDSENLKIEANSHQYIQGCLKLRIGRDSSGSNDSVSSSSSNEQVNSVKNVINFKSKVYEILPVTCNEVPSQNEILNDLNSNVQCSSLPDETINIYISSPCYSHLLSTDESELLMNFPMQVGTKRVRLMLGNDSIDIDIPPAKWNCM</sequence>